<evidence type="ECO:0000313" key="2">
    <source>
        <dbReference type="EMBL" id="GFY61814.1"/>
    </source>
</evidence>
<keyword evidence="3" id="KW-1185">Reference proteome</keyword>
<feature type="region of interest" description="Disordered" evidence="1">
    <location>
        <begin position="1"/>
        <end position="22"/>
    </location>
</feature>
<proteinExistence type="predicted"/>
<protein>
    <submittedName>
        <fullName evidence="2">Uncharacterized protein</fullName>
    </submittedName>
</protein>
<evidence type="ECO:0000313" key="3">
    <source>
        <dbReference type="Proteomes" id="UP000886998"/>
    </source>
</evidence>
<gene>
    <name evidence="2" type="ORF">TNIN_260961</name>
</gene>
<dbReference type="EMBL" id="BMAV01013815">
    <property type="protein sequence ID" value="GFY61814.1"/>
    <property type="molecule type" value="Genomic_DNA"/>
</dbReference>
<name>A0A8X6Y2N4_9ARAC</name>
<reference evidence="2" key="1">
    <citation type="submission" date="2020-08" db="EMBL/GenBank/DDBJ databases">
        <title>Multicomponent nature underlies the extraordinary mechanical properties of spider dragline silk.</title>
        <authorList>
            <person name="Kono N."/>
            <person name="Nakamura H."/>
            <person name="Mori M."/>
            <person name="Yoshida Y."/>
            <person name="Ohtoshi R."/>
            <person name="Malay A.D."/>
            <person name="Moran D.A.P."/>
            <person name="Tomita M."/>
            <person name="Numata K."/>
            <person name="Arakawa K."/>
        </authorList>
    </citation>
    <scope>NUCLEOTIDE SEQUENCE</scope>
</reference>
<accession>A0A8X6Y2N4</accession>
<organism evidence="2 3">
    <name type="scientific">Trichonephila inaurata madagascariensis</name>
    <dbReference type="NCBI Taxonomy" id="2747483"/>
    <lineage>
        <taxon>Eukaryota</taxon>
        <taxon>Metazoa</taxon>
        <taxon>Ecdysozoa</taxon>
        <taxon>Arthropoda</taxon>
        <taxon>Chelicerata</taxon>
        <taxon>Arachnida</taxon>
        <taxon>Araneae</taxon>
        <taxon>Araneomorphae</taxon>
        <taxon>Entelegynae</taxon>
        <taxon>Araneoidea</taxon>
        <taxon>Nephilidae</taxon>
        <taxon>Trichonephila</taxon>
        <taxon>Trichonephila inaurata</taxon>
    </lineage>
</organism>
<sequence length="140" mass="15803">MLRSKSQTPPYAGNDAEAGNGKCGPLMTKIKKLEGKMTEFFLAPKTFVLITISLKRSKDLLNRSLDRLNSRQKPPKPKLPLISFSLRKQLKAFQRKKKEEVTTNNSFAALNTAQTDAEDVSPPQYKIKPIFMKVLLILII</sequence>
<dbReference type="AlphaFoldDB" id="A0A8X6Y2N4"/>
<evidence type="ECO:0000256" key="1">
    <source>
        <dbReference type="SAM" id="MobiDB-lite"/>
    </source>
</evidence>
<comment type="caution">
    <text evidence="2">The sequence shown here is derived from an EMBL/GenBank/DDBJ whole genome shotgun (WGS) entry which is preliminary data.</text>
</comment>
<dbReference type="Proteomes" id="UP000886998">
    <property type="component" value="Unassembled WGS sequence"/>
</dbReference>